<gene>
    <name evidence="1" type="ORF">OE229_17605</name>
</gene>
<dbReference type="EMBL" id="CP106880">
    <property type="protein sequence ID" value="UYC82751.1"/>
    <property type="molecule type" value="Genomic_DNA"/>
</dbReference>
<proteinExistence type="predicted"/>
<dbReference type="KEGG" id="cpoi:OE229_17605"/>
<name>A0A9Q9PCI8_9MICO</name>
<reference evidence="1" key="1">
    <citation type="submission" date="2022-09" db="EMBL/GenBank/DDBJ databases">
        <title>Taxonomy of Curtobacterium flaccumfaciens.</title>
        <authorList>
            <person name="Osdaghi E."/>
            <person name="Taghavi S.M."/>
            <person name="Hamidizade M."/>
            <person name="Abachi H."/>
            <person name="Fazliarab A."/>
            <person name="Baeyen S."/>
            <person name="Portier P."/>
            <person name="Van Vaerenbergh J."/>
            <person name="Jacques M.-A."/>
        </authorList>
    </citation>
    <scope>NUCLEOTIDE SEQUENCE</scope>
    <source>
        <strain evidence="1">AGQB46</strain>
        <plasmid evidence="1">unnamed</plasmid>
    </source>
</reference>
<sequence>MQHIDTLTTIVPVVDEDHIPHQLNKIGERDTDLRSRVRMGYVLTHTVAISGPDFTTFVDTFVRTDDEDHGRDAGMVTTDGVPVSLEQDDHIQHLTQTWHDLANQPERSDDAQAAYAELIREVDHLHLTGTTLDPRK</sequence>
<dbReference type="RefSeq" id="WP_214585389.1">
    <property type="nucleotide sequence ID" value="NZ_CP104936.1"/>
</dbReference>
<evidence type="ECO:0000313" key="2">
    <source>
        <dbReference type="Proteomes" id="UP001062223"/>
    </source>
</evidence>
<dbReference type="AlphaFoldDB" id="A0A9Q9PCI8"/>
<organism evidence="1 2">
    <name type="scientific">Curtobacterium poinsettiae</name>
    <dbReference type="NCBI Taxonomy" id="159612"/>
    <lineage>
        <taxon>Bacteria</taxon>
        <taxon>Bacillati</taxon>
        <taxon>Actinomycetota</taxon>
        <taxon>Actinomycetes</taxon>
        <taxon>Micrococcales</taxon>
        <taxon>Microbacteriaceae</taxon>
        <taxon>Curtobacterium</taxon>
    </lineage>
</organism>
<protein>
    <submittedName>
        <fullName evidence="1">Uncharacterized protein</fullName>
    </submittedName>
</protein>
<dbReference type="GeneID" id="99625331"/>
<keyword evidence="1" id="KW-0614">Plasmid</keyword>
<evidence type="ECO:0000313" key="1">
    <source>
        <dbReference type="EMBL" id="UYC82751.1"/>
    </source>
</evidence>
<geneLocation type="plasmid" evidence="1 2">
    <name>unnamed</name>
</geneLocation>
<dbReference type="Proteomes" id="UP001062223">
    <property type="component" value="Plasmid unnamed"/>
</dbReference>
<accession>A0A9Q9PCI8</accession>